<evidence type="ECO:0000313" key="2">
    <source>
        <dbReference type="Proteomes" id="UP000076574"/>
    </source>
</evidence>
<organism evidence="1 2">
    <name type="scientific">Tardiphaga robiniae</name>
    <dbReference type="NCBI Taxonomy" id="943830"/>
    <lineage>
        <taxon>Bacteria</taxon>
        <taxon>Pseudomonadati</taxon>
        <taxon>Pseudomonadota</taxon>
        <taxon>Alphaproteobacteria</taxon>
        <taxon>Hyphomicrobiales</taxon>
        <taxon>Nitrobacteraceae</taxon>
        <taxon>Tardiphaga</taxon>
    </lineage>
</organism>
<gene>
    <name evidence="1" type="ORF">A4A58_14360</name>
</gene>
<reference evidence="1 2" key="1">
    <citation type="submission" date="2016-03" db="EMBL/GenBank/DDBJ databases">
        <title>Microsymbionts genomes from the relict species Vavilovia formosa (Stev.) Fed.</title>
        <authorList>
            <person name="Kopat V."/>
            <person name="Chirak E."/>
            <person name="Kimeklis A."/>
            <person name="Andronov E."/>
        </authorList>
    </citation>
    <scope>NUCLEOTIDE SEQUENCE [LARGE SCALE GENOMIC DNA]</scope>
    <source>
        <strain evidence="1 2">Vaf07</strain>
    </source>
</reference>
<keyword evidence="2" id="KW-1185">Reference proteome</keyword>
<dbReference type="Proteomes" id="UP000076574">
    <property type="component" value="Unassembled WGS sequence"/>
</dbReference>
<accession>A0A163XXT2</accession>
<evidence type="ECO:0000313" key="1">
    <source>
        <dbReference type="EMBL" id="KZD21536.1"/>
    </source>
</evidence>
<protein>
    <submittedName>
        <fullName evidence="1">Uncharacterized protein</fullName>
    </submittedName>
</protein>
<sequence length="124" mass="14077">MQDSALSVDWKQTWYVDENGKERPYSSNIKIYKFLNLVACEFTYEAKNGQNVDAQIVGLIDNGRFITGRWFNANDPSGYHGALQLRRSGDSQRFEGAWIGLSDTSGVKSGSWLWERNPHSPSLQ</sequence>
<proteinExistence type="predicted"/>
<dbReference type="EMBL" id="LVYV01000045">
    <property type="protein sequence ID" value="KZD21536.1"/>
    <property type="molecule type" value="Genomic_DNA"/>
</dbReference>
<comment type="caution">
    <text evidence="1">The sequence shown here is derived from an EMBL/GenBank/DDBJ whole genome shotgun (WGS) entry which is preliminary data.</text>
</comment>
<name>A0A163XXT2_9BRAD</name>
<dbReference type="AlphaFoldDB" id="A0A163XXT2"/>